<reference evidence="2" key="1">
    <citation type="submission" date="2009-07" db="EMBL/GenBank/DDBJ databases">
        <title>Complete genome sequence of Rothia mucilaginosa DJ.</title>
        <authorList>
            <person name="Yamane K."/>
            <person name="Nambu T."/>
            <person name="Mashimo C."/>
            <person name="Sugimori C."/>
            <person name="Yamanaka T."/>
            <person name="Leung K."/>
            <person name="Fukushima H."/>
        </authorList>
    </citation>
    <scope>NUCLEOTIDE SEQUENCE [LARGE SCALE GENOMIC DNA]</scope>
    <source>
        <strain evidence="2">DY-18</strain>
    </source>
</reference>
<reference evidence="1 2" key="3">
    <citation type="journal article" date="2010" name="Sequencing">
        <title>Complete Genome Sequence of Rothia mucilaginosa DY-18: A Clinical Isolate with Dense Meshwork-Like Structures from a Persistent Apical Periodontitis Lesion.</title>
        <authorList>
            <person name="Yamane K."/>
            <person name="Nambu T."/>
            <person name="Yamanaka T."/>
            <person name="Mashimo C."/>
            <person name="Sugimori C."/>
            <person name="Leung K.-P."/>
            <person name="Fukushima H."/>
        </authorList>
    </citation>
    <scope>NUCLEOTIDE SEQUENCE [LARGE SCALE GENOMIC DNA]</scope>
    <source>
        <strain evidence="1 2">DY-18</strain>
    </source>
</reference>
<organism evidence="1 2">
    <name type="scientific">Rothia mucilaginosa (strain DY-18)</name>
    <name type="common">Stomatococcus mucilaginosus</name>
    <dbReference type="NCBI Taxonomy" id="680646"/>
    <lineage>
        <taxon>Bacteria</taxon>
        <taxon>Bacillati</taxon>
        <taxon>Actinomycetota</taxon>
        <taxon>Actinomycetes</taxon>
        <taxon>Micrococcales</taxon>
        <taxon>Micrococcaceae</taxon>
        <taxon>Rothia</taxon>
    </lineage>
</organism>
<dbReference type="AlphaFoldDB" id="D2NPB5"/>
<evidence type="ECO:0000313" key="1">
    <source>
        <dbReference type="EMBL" id="BAI65483.1"/>
    </source>
</evidence>
<dbReference type="HOGENOM" id="CLU_670629_0_0_11"/>
<sequence length="410" mass="43432">MCCHLNRAGNAASQPGRLNSALDCGGRQEANLLVHVLNGDRSDLAGSGCAHSQQAVQLGGVVHQLEGTLTHRGEALHHNIGKVDLQVAVHLALVACHDLVDALAGHCRVDGEQVGDAGLSLAVVGDDGAVIGHGGLNLLLGCLGGVQKLDQALVGGCRLGHLRGRVLQVVNLSGFLQNHRLGHHEGLTETGVETLSQVTGQLQVLTLVLAHGHAVHLVEQDVGSHQNRVGEQTHGGVLGTLLLGLVLELGHTGRLTEAGEAVQNPRQLGVLGHVRLHEQRGAGRVNAGGDVLCRGQAGTLTQLLGVLRNGDGVHIRDKEQTFVIRVVLQRHPVVHSTNVVTQVHRISRRLRTRVDTCLLLRGVRDEGLILLLFVCHSYFLCSSSCAVLRTVQHIFKNLSVGGSASYSPMR</sequence>
<dbReference type="EMBL" id="AP011540">
    <property type="protein sequence ID" value="BAI65483.1"/>
    <property type="molecule type" value="Genomic_DNA"/>
</dbReference>
<dbReference type="eggNOG" id="ENOG502ZPQ9">
    <property type="taxonomic scope" value="Bacteria"/>
</dbReference>
<accession>D2NPB5</accession>
<proteinExistence type="predicted"/>
<gene>
    <name evidence="1" type="ordered locus">RMDY18_16510</name>
</gene>
<evidence type="ECO:0000313" key="2">
    <source>
        <dbReference type="Proteomes" id="UP000001883"/>
    </source>
</evidence>
<dbReference type="Proteomes" id="UP000001883">
    <property type="component" value="Chromosome"/>
</dbReference>
<protein>
    <submittedName>
        <fullName evidence="1">Glutamate decarboxylase</fullName>
    </submittedName>
</protein>
<reference evidence="1 2" key="2">
    <citation type="journal article" date="2010" name="J Osaka Dent Univ">
        <title>Isolation and identification of Rothia mucilaginosa from persistent apical periodontitis lesions.</title>
        <authorList>
            <person name="Yamane K."/>
            <person name="Yoshida M."/>
            <person name="Fujihira T."/>
            <person name="Baba T."/>
            <person name="Tsuji N."/>
            <person name="Hayashi H."/>
            <person name="Sugimori C."/>
            <person name="Yamanaka T."/>
            <person name="Mashimo C."/>
            <person name="Nambu T."/>
            <person name="Kawai H."/>
            <person name="Fukushima H."/>
        </authorList>
    </citation>
    <scope>NUCLEOTIDE SEQUENCE [LARGE SCALE GENOMIC DNA]</scope>
    <source>
        <strain evidence="1 2">DY-18</strain>
    </source>
</reference>
<name>D2NPB5_ROTMD</name>
<dbReference type="KEGG" id="rmu:RMDY18_16510"/>
<keyword evidence="2" id="KW-1185">Reference proteome</keyword>